<sequence>MPCIFPYFQKWEGAFKLRGLLSRACKTDTCIVIAGRSVFVLFPILTGHRGTFSWGNTGVNKAGAGGIISSPPTSSGAWNGGIKNLTSGVDVGSPLESSQWLSSGNATRPPLSAPTIATATAWGSSAKTQAHVQVESSDFTVVPIESVAPGSKENLHQHNEILSNPVADGTVREDLEWRPHSGAGFGLVPCHEGSQNPGDDLSTSVSQQLPQAGVKLPVGVAPHSGSLFHEVWYPSVGIPHYNSPHNKAMVLAGMANKPILYESCQSHLTPVACFGQSAVYGSHRPQTRNAEQFATSGNLAAANSSGTTDMRTGLFTMGNKLERGGFCDSGQDLHTHRDGQLGADQGYLGLYRDLDTYCDMVSMSTQKNEWDCTRSHNHVNKSVDFVKQDVVSFAKHVPEKKVILLTKHPRGEAQKTGNLMNNSTLLPFCDQGSYGQELVLSEQLDIKSESRVNDILLKVKGVKNGDEITGSKKVDGCEVRGSTKGSRFDNQDIDCAKDEILETETGTHKLWSAGVPSSTFTLTIPNENMKNAELHFPSKHDGEVDPEGYRGKSARQSRKIAIQGGLEPGIDGQPVCDVPIKHIITEDLVHRDSQKLHTKARNRKTEKSWRPKSPVRDSVLVADASSSQTAGEERTSGKNCGKVTDRGESSQGCNTGDVFMLDASTLLQKKKTCKWRNVQCLSNSLSGLSSKVETHSLSVAFNHQQPEIVGCDIDQLTESKNGRDTLKGTSSCHACSMTLSISQGSTAEAFNFTETDTLSQRKAKGRPSYHKAEKEWRPISPAVEVITSTSNEFQSQANQANIMLLPIFDNNPMITNHELKLGEQEGPQVLDTYDYERQRARLKEIAAQRAKQRGREEEERTREQKAKARAKLEELEKRAKSNSTSIEVNEHAIAVLMDEAPNKKAKKRLTLSRGPSTDVSLHNSEKQHLDETSRQPMVDNKEAANIGEAASYHSRNKMDGFDKSSLNVMENHEPVISGTSSSPGERRISRRHSQEGLPCAQDTEADSISSESYGVKKDEAVHHLRPQRHKRGGHNQVRGVASNRGIERKSLVHAIEELKGLKLVPQVPESVEVRSKSEITGRGWSPQSNAEEMRKPKAEELLASEEEPRVFDSCENNSGLILRICAGEGLQTKGGKVETNFVVEQARRSETKQLVEPITGSCGDFSSEKIGQLHGSWRQKNLLEQQLQPDNGKTNSIVQNGRQSALGESWSAPTLSRKPWKKKNGGKQSPYGQQGLIEVERFVIGERNTHAVGPMNFEFRELNHEAEVNAIEHVKEGDPSNSLWGGRNVRTGGRTFKAEAKNPGLLGVTNEGCQEISDPSVPYTLISSQTSYPHNTRNNAKHSPKSAFGKSQWHRSQSMKSTSDSKAGSQTLLEENTVVSASWQRARSSAQRGNNEQEAEIVSANHPRKRGSRSQADAKLPVVTPHYEHQYMHSMGVAELVSDLSISGTNRLNHSNSETCRTIKSHRVSMRAFSPYDHHEAEFEHRGEQHLFYRGNRVRRPSSRANKPASPRQLNGCSSAAELDRKDAETAIKTEMSY</sequence>
<feature type="compositionally biased region" description="Polar residues" evidence="1">
    <location>
        <begin position="913"/>
        <end position="922"/>
    </location>
</feature>
<feature type="compositionally biased region" description="Basic and acidic residues" evidence="1">
    <location>
        <begin position="853"/>
        <end position="869"/>
    </location>
</feature>
<feature type="compositionally biased region" description="Basic and acidic residues" evidence="1">
    <location>
        <begin position="536"/>
        <end position="550"/>
    </location>
</feature>
<feature type="region of interest" description="Disordered" evidence="1">
    <location>
        <begin position="1204"/>
        <end position="1232"/>
    </location>
</feature>
<keyword evidence="3" id="KW-1185">Reference proteome</keyword>
<feature type="compositionally biased region" description="Basic and acidic residues" evidence="1">
    <location>
        <begin position="1522"/>
        <end position="1532"/>
    </location>
</feature>
<evidence type="ECO:0000313" key="2">
    <source>
        <dbReference type="EMBL" id="KAI5066182.1"/>
    </source>
</evidence>
<feature type="region of interest" description="Disordered" evidence="1">
    <location>
        <begin position="536"/>
        <end position="555"/>
    </location>
</feature>
<evidence type="ECO:0000313" key="3">
    <source>
        <dbReference type="Proteomes" id="UP000886520"/>
    </source>
</evidence>
<feature type="compositionally biased region" description="Polar residues" evidence="1">
    <location>
        <begin position="1325"/>
        <end position="1338"/>
    </location>
</feature>
<feature type="region of interest" description="Disordered" evidence="1">
    <location>
        <begin position="847"/>
        <end position="869"/>
    </location>
</feature>
<accession>A0A9D4UEE4</accession>
<proteinExistence type="predicted"/>
<organism evidence="2 3">
    <name type="scientific">Adiantum capillus-veneris</name>
    <name type="common">Maidenhair fern</name>
    <dbReference type="NCBI Taxonomy" id="13818"/>
    <lineage>
        <taxon>Eukaryota</taxon>
        <taxon>Viridiplantae</taxon>
        <taxon>Streptophyta</taxon>
        <taxon>Embryophyta</taxon>
        <taxon>Tracheophyta</taxon>
        <taxon>Polypodiopsida</taxon>
        <taxon>Polypodiidae</taxon>
        <taxon>Polypodiales</taxon>
        <taxon>Pteridineae</taxon>
        <taxon>Pteridaceae</taxon>
        <taxon>Vittarioideae</taxon>
        <taxon>Adiantum</taxon>
    </lineage>
</organism>
<dbReference type="PANTHER" id="PTHR34805">
    <property type="entry name" value="PROTEIN MODIFIER OF SNC1 1"/>
    <property type="match status" value="1"/>
</dbReference>
<dbReference type="OrthoDB" id="1939715at2759"/>
<evidence type="ECO:0000256" key="1">
    <source>
        <dbReference type="SAM" id="MobiDB-lite"/>
    </source>
</evidence>
<feature type="region of interest" description="Disordered" evidence="1">
    <location>
        <begin position="1496"/>
        <end position="1538"/>
    </location>
</feature>
<dbReference type="Proteomes" id="UP000886520">
    <property type="component" value="Chromosome 18"/>
</dbReference>
<feature type="region of interest" description="Disordered" evidence="1">
    <location>
        <begin position="974"/>
        <end position="1014"/>
    </location>
</feature>
<name>A0A9D4UEE4_ADICA</name>
<feature type="compositionally biased region" description="Low complexity" evidence="1">
    <location>
        <begin position="1380"/>
        <end position="1392"/>
    </location>
</feature>
<dbReference type="PANTHER" id="PTHR34805:SF1">
    <property type="entry name" value="PROTEIN MODIFIER OF SNC1 1"/>
    <property type="match status" value="1"/>
</dbReference>
<feature type="compositionally biased region" description="Basic and acidic residues" evidence="1">
    <location>
        <begin position="923"/>
        <end position="933"/>
    </location>
</feature>
<feature type="region of interest" description="Disordered" evidence="1">
    <location>
        <begin position="904"/>
        <end position="940"/>
    </location>
</feature>
<comment type="caution">
    <text evidence="2">The sequence shown here is derived from an EMBL/GenBank/DDBJ whole genome shotgun (WGS) entry which is preliminary data.</text>
</comment>
<reference evidence="2" key="1">
    <citation type="submission" date="2021-01" db="EMBL/GenBank/DDBJ databases">
        <title>Adiantum capillus-veneris genome.</title>
        <authorList>
            <person name="Fang Y."/>
            <person name="Liao Q."/>
        </authorList>
    </citation>
    <scope>NUCLEOTIDE SEQUENCE</scope>
    <source>
        <strain evidence="2">H3</strain>
        <tissue evidence="2">Leaf</tissue>
    </source>
</reference>
<feature type="compositionally biased region" description="Polar residues" evidence="1">
    <location>
        <begin position="1354"/>
        <end position="1379"/>
    </location>
</feature>
<feature type="region of interest" description="Disordered" evidence="1">
    <location>
        <begin position="593"/>
        <end position="651"/>
    </location>
</feature>
<gene>
    <name evidence="2" type="ORF">GOP47_0018806</name>
</gene>
<feature type="region of interest" description="Disordered" evidence="1">
    <location>
        <begin position="1324"/>
        <end position="1417"/>
    </location>
</feature>
<dbReference type="GO" id="GO:0040029">
    <property type="term" value="P:epigenetic regulation of gene expression"/>
    <property type="evidence" value="ECO:0007669"/>
    <property type="project" value="TreeGrafter"/>
</dbReference>
<dbReference type="InterPro" id="IPR038808">
    <property type="entry name" value="MOS1-like"/>
</dbReference>
<protein>
    <submittedName>
        <fullName evidence="2">Uncharacterized protein</fullName>
    </submittedName>
</protein>
<dbReference type="EMBL" id="JABFUD020000018">
    <property type="protein sequence ID" value="KAI5066182.1"/>
    <property type="molecule type" value="Genomic_DNA"/>
</dbReference>